<dbReference type="InterPro" id="IPR043502">
    <property type="entry name" value="DNA/RNA_pol_sf"/>
</dbReference>
<dbReference type="PROSITE" id="PS50181">
    <property type="entry name" value="FBOX"/>
    <property type="match status" value="1"/>
</dbReference>
<dbReference type="NCBIfam" id="TIGR01640">
    <property type="entry name" value="F_box_assoc_1"/>
    <property type="match status" value="1"/>
</dbReference>
<dbReference type="InterPro" id="IPR013187">
    <property type="entry name" value="F-box-assoc_dom_typ3"/>
</dbReference>
<dbReference type="InterPro" id="IPR001810">
    <property type="entry name" value="F-box_dom"/>
</dbReference>
<dbReference type="EMBL" id="NBSK02000005">
    <property type="protein sequence ID" value="KAJ0204876.1"/>
    <property type="molecule type" value="Genomic_DNA"/>
</dbReference>
<keyword evidence="3" id="KW-1185">Reference proteome</keyword>
<evidence type="ECO:0000259" key="1">
    <source>
        <dbReference type="PROSITE" id="PS50181"/>
    </source>
</evidence>
<protein>
    <recommendedName>
        <fullName evidence="1">F-box domain-containing protein</fullName>
    </recommendedName>
</protein>
<evidence type="ECO:0000313" key="2">
    <source>
        <dbReference type="EMBL" id="KAJ0204876.1"/>
    </source>
</evidence>
<dbReference type="SUPFAM" id="SSF56672">
    <property type="entry name" value="DNA/RNA polymerases"/>
    <property type="match status" value="1"/>
</dbReference>
<accession>A0A9R1X9X0</accession>
<organism evidence="2 3">
    <name type="scientific">Lactuca sativa</name>
    <name type="common">Garden lettuce</name>
    <dbReference type="NCBI Taxonomy" id="4236"/>
    <lineage>
        <taxon>Eukaryota</taxon>
        <taxon>Viridiplantae</taxon>
        <taxon>Streptophyta</taxon>
        <taxon>Embryophyta</taxon>
        <taxon>Tracheophyta</taxon>
        <taxon>Spermatophyta</taxon>
        <taxon>Magnoliopsida</taxon>
        <taxon>eudicotyledons</taxon>
        <taxon>Gunneridae</taxon>
        <taxon>Pentapetalae</taxon>
        <taxon>asterids</taxon>
        <taxon>campanulids</taxon>
        <taxon>Asterales</taxon>
        <taxon>Asteraceae</taxon>
        <taxon>Cichorioideae</taxon>
        <taxon>Cichorieae</taxon>
        <taxon>Lactucinae</taxon>
        <taxon>Lactuca</taxon>
    </lineage>
</organism>
<reference evidence="2 3" key="1">
    <citation type="journal article" date="2017" name="Nat. Commun.">
        <title>Genome assembly with in vitro proximity ligation data and whole-genome triplication in lettuce.</title>
        <authorList>
            <person name="Reyes-Chin-Wo S."/>
            <person name="Wang Z."/>
            <person name="Yang X."/>
            <person name="Kozik A."/>
            <person name="Arikit S."/>
            <person name="Song C."/>
            <person name="Xia L."/>
            <person name="Froenicke L."/>
            <person name="Lavelle D.O."/>
            <person name="Truco M.J."/>
            <person name="Xia R."/>
            <person name="Zhu S."/>
            <person name="Xu C."/>
            <person name="Xu H."/>
            <person name="Xu X."/>
            <person name="Cox K."/>
            <person name="Korf I."/>
            <person name="Meyers B.C."/>
            <person name="Michelmore R.W."/>
        </authorList>
    </citation>
    <scope>NUCLEOTIDE SEQUENCE [LARGE SCALE GENOMIC DNA]</scope>
    <source>
        <strain evidence="3">cv. Salinas</strain>
        <tissue evidence="2">Seedlings</tissue>
    </source>
</reference>
<name>A0A9R1X9X0_LACSA</name>
<dbReference type="InterPro" id="IPR036047">
    <property type="entry name" value="F-box-like_dom_sf"/>
</dbReference>
<dbReference type="PANTHER" id="PTHR11439">
    <property type="entry name" value="GAG-POL-RELATED RETROTRANSPOSON"/>
    <property type="match status" value="1"/>
</dbReference>
<dbReference type="InterPro" id="IPR013103">
    <property type="entry name" value="RVT_2"/>
</dbReference>
<dbReference type="PANTHER" id="PTHR11439:SF524">
    <property type="entry name" value="RNA-DIRECTED DNA POLYMERASE, PROTEIN KINASE RLK-PELLE-DLSV FAMILY"/>
    <property type="match status" value="1"/>
</dbReference>
<dbReference type="SMART" id="SM00256">
    <property type="entry name" value="FBOX"/>
    <property type="match status" value="1"/>
</dbReference>
<dbReference type="Pfam" id="PF00646">
    <property type="entry name" value="F-box"/>
    <property type="match status" value="1"/>
</dbReference>
<feature type="domain" description="F-box" evidence="1">
    <location>
        <begin position="581"/>
        <end position="627"/>
    </location>
</feature>
<comment type="caution">
    <text evidence="2">The sequence shown here is derived from an EMBL/GenBank/DDBJ whole genome shotgun (WGS) entry which is preliminary data.</text>
</comment>
<dbReference type="Pfam" id="PF07727">
    <property type="entry name" value="RVT_2"/>
    <property type="match status" value="1"/>
</dbReference>
<dbReference type="Proteomes" id="UP000235145">
    <property type="component" value="Unassembled WGS sequence"/>
</dbReference>
<sequence>MLDEYNALISNRTWTLVPRPQGVNIVRSMWLFRHKFNADGSLSRYKARLVANGCSQQQGIDCDETFSPVVKPATIRTVLSIVVSRHWPIHQLDVKNAFLHGHLQETVYMFQPPGFKDTKFPDHVCRLQRSLYGLKQAPRAWFHCIAHHATSIGFHHSRTDPSFFILHSAGATTYLLLYVDDIILTASSTSLLQQIIAKLSSEFSMTDLGPLNYFLGISAVRSSTGLFLSQQKYAYEILDRANMQNCNPCRTPSEPLHKLDASGTPVADPTLFRSRAGTLQYLIFTRPNITFAVQQICLYMHDPRESHLQALKRILRYVRGTLDHGLQLYVSPTSSLISYSDVDWGGCPATRRSTSGYCVFFGDNLISWSSKRQGTISRSSAEAEYRGVAKTVAEISWLRNLLLELRCPTPQATIVYCDNVNAVYMSTNPVQHQRTKHIEIDIHFVRDKVALGHIRVLHVPSASQYADIFTKGLPTNLFIEFRSSLNARHFPPDQIAGGSYDVLYIYCYYRSETQHLIALLHSRTIEESPSDNFLAATEISRIDSPADANKGSTMGTGTVALRQDSKFINENATMMGSPQQPTTIENLPNELLSNIFIRLLAKQLAQMRSISKSWNSLLSKSSFVKTQLHHSIFNKDKTLFHFSDDHYYGFKLSVNPNPQLSSFIKLPPNPESPHTSIRVIDSVNGLICSSYSDSIIQIWNPSLSSILTLPSYSVSSDGYGWIKIFFRFGFDPKTDDYKVVKLTAFANGFRVKWWMDVEIYSMKKGSWKLITERFPLHITWIDENDVVCADGHDGHLHWLGCTNGKEDTKTIVAFDFGSETFREIPLPDSTLNHNHIMVLLGVLGESFV</sequence>
<dbReference type="Gene3D" id="1.20.1280.50">
    <property type="match status" value="1"/>
</dbReference>
<gene>
    <name evidence="2" type="ORF">LSAT_V11C500278710</name>
</gene>
<dbReference type="Pfam" id="PF08268">
    <property type="entry name" value="FBA_3"/>
    <property type="match status" value="1"/>
</dbReference>
<evidence type="ECO:0000313" key="3">
    <source>
        <dbReference type="Proteomes" id="UP000235145"/>
    </source>
</evidence>
<dbReference type="SUPFAM" id="SSF81383">
    <property type="entry name" value="F-box domain"/>
    <property type="match status" value="1"/>
</dbReference>
<proteinExistence type="predicted"/>
<dbReference type="InterPro" id="IPR017451">
    <property type="entry name" value="F-box-assoc_interact_dom"/>
</dbReference>
<dbReference type="CDD" id="cd09272">
    <property type="entry name" value="RNase_HI_RT_Ty1"/>
    <property type="match status" value="1"/>
</dbReference>
<dbReference type="AlphaFoldDB" id="A0A9R1X9X0"/>